<dbReference type="SMART" id="SM01398">
    <property type="entry name" value="Cornichon"/>
    <property type="match status" value="1"/>
</dbReference>
<evidence type="ECO:0000256" key="6">
    <source>
        <dbReference type="SAM" id="Phobius"/>
    </source>
</evidence>
<accession>A0ABQ9MZL0</accession>
<gene>
    <name evidence="7" type="ORF">P3X46_004430</name>
</gene>
<evidence type="ECO:0000313" key="8">
    <source>
        <dbReference type="Proteomes" id="UP001174677"/>
    </source>
</evidence>
<comment type="similarity">
    <text evidence="2">Belongs to the cornichon family.</text>
</comment>
<sequence length="142" mass="16714">MVLDLVFWLLSLLANFGLLAMVFHELLCLTDLEADHMNPFEATASINKWILPEFVLQGVICILFLLTGHWVMFLMAAPLTIYHVMLFMKREHLIDVTEVFRNLNSQKKFRLIKLGIYLIFFAILMFRITLNAFYILRNEDDE</sequence>
<evidence type="ECO:0000256" key="4">
    <source>
        <dbReference type="ARBA" id="ARBA00022989"/>
    </source>
</evidence>
<evidence type="ECO:0000256" key="5">
    <source>
        <dbReference type="ARBA" id="ARBA00023136"/>
    </source>
</evidence>
<dbReference type="Pfam" id="PF03311">
    <property type="entry name" value="Cornichon"/>
    <property type="match status" value="1"/>
</dbReference>
<protein>
    <submittedName>
        <fullName evidence="7">Uncharacterized protein</fullName>
    </submittedName>
</protein>
<feature type="transmembrane region" description="Helical" evidence="6">
    <location>
        <begin position="6"/>
        <end position="28"/>
    </location>
</feature>
<dbReference type="EMBL" id="JARPOI010000003">
    <property type="protein sequence ID" value="KAJ9184731.1"/>
    <property type="molecule type" value="Genomic_DNA"/>
</dbReference>
<comment type="subcellular location">
    <subcellularLocation>
        <location evidence="1">Membrane</location>
        <topology evidence="1">Multi-pass membrane protein</topology>
    </subcellularLocation>
</comment>
<feature type="transmembrane region" description="Helical" evidence="6">
    <location>
        <begin position="114"/>
        <end position="136"/>
    </location>
</feature>
<evidence type="ECO:0000256" key="1">
    <source>
        <dbReference type="ARBA" id="ARBA00004141"/>
    </source>
</evidence>
<keyword evidence="5 6" id="KW-0472">Membrane</keyword>
<comment type="caution">
    <text evidence="7">The sequence shown here is derived from an EMBL/GenBank/DDBJ whole genome shotgun (WGS) entry which is preliminary data.</text>
</comment>
<keyword evidence="3 6" id="KW-0812">Transmembrane</keyword>
<proteinExistence type="inferred from homology"/>
<organism evidence="7 8">
    <name type="scientific">Hevea brasiliensis</name>
    <name type="common">Para rubber tree</name>
    <name type="synonym">Siphonia brasiliensis</name>
    <dbReference type="NCBI Taxonomy" id="3981"/>
    <lineage>
        <taxon>Eukaryota</taxon>
        <taxon>Viridiplantae</taxon>
        <taxon>Streptophyta</taxon>
        <taxon>Embryophyta</taxon>
        <taxon>Tracheophyta</taxon>
        <taxon>Spermatophyta</taxon>
        <taxon>Magnoliopsida</taxon>
        <taxon>eudicotyledons</taxon>
        <taxon>Gunneridae</taxon>
        <taxon>Pentapetalae</taxon>
        <taxon>rosids</taxon>
        <taxon>fabids</taxon>
        <taxon>Malpighiales</taxon>
        <taxon>Euphorbiaceae</taxon>
        <taxon>Crotonoideae</taxon>
        <taxon>Micrandreae</taxon>
        <taxon>Hevea</taxon>
    </lineage>
</organism>
<keyword evidence="8" id="KW-1185">Reference proteome</keyword>
<dbReference type="InterPro" id="IPR003377">
    <property type="entry name" value="Cornichon"/>
</dbReference>
<evidence type="ECO:0000256" key="2">
    <source>
        <dbReference type="ARBA" id="ARBA00010095"/>
    </source>
</evidence>
<reference evidence="7" key="1">
    <citation type="journal article" date="2023" name="Plant Biotechnol. J.">
        <title>Chromosome-level wild Hevea brasiliensis genome provides new tools for genomic-assisted breeding and valuable loci to elevate rubber yield.</title>
        <authorList>
            <person name="Cheng H."/>
            <person name="Song X."/>
            <person name="Hu Y."/>
            <person name="Wu T."/>
            <person name="Yang Q."/>
            <person name="An Z."/>
            <person name="Feng S."/>
            <person name="Deng Z."/>
            <person name="Wu W."/>
            <person name="Zeng X."/>
            <person name="Tu M."/>
            <person name="Wang X."/>
            <person name="Huang H."/>
        </authorList>
    </citation>
    <scope>NUCLEOTIDE SEQUENCE</scope>
    <source>
        <strain evidence="7">MT/VB/25A 57/8</strain>
    </source>
</reference>
<name>A0ABQ9MZL0_HEVBR</name>
<evidence type="ECO:0000313" key="7">
    <source>
        <dbReference type="EMBL" id="KAJ9184731.1"/>
    </source>
</evidence>
<dbReference type="PANTHER" id="PTHR12290">
    <property type="entry name" value="CORNICHON-RELATED"/>
    <property type="match status" value="1"/>
</dbReference>
<dbReference type="Proteomes" id="UP001174677">
    <property type="component" value="Chromosome 3"/>
</dbReference>
<evidence type="ECO:0000256" key="3">
    <source>
        <dbReference type="ARBA" id="ARBA00022692"/>
    </source>
</evidence>
<keyword evidence="4 6" id="KW-1133">Transmembrane helix</keyword>